<dbReference type="PANTHER" id="PTHR44314:SF1">
    <property type="entry name" value="CILIA- AND FLAGELLA-ASSOCIATED PROTEIN 70"/>
    <property type="match status" value="1"/>
</dbReference>
<dbReference type="AlphaFoldDB" id="A0A061QN23"/>
<evidence type="ECO:0000256" key="2">
    <source>
        <dbReference type="ARBA" id="ARBA00022803"/>
    </source>
</evidence>
<dbReference type="GO" id="GO:0003341">
    <property type="term" value="P:cilium movement"/>
    <property type="evidence" value="ECO:0007669"/>
    <property type="project" value="TreeGrafter"/>
</dbReference>
<dbReference type="InterPro" id="IPR052628">
    <property type="entry name" value="CFAP70"/>
</dbReference>
<dbReference type="SMART" id="SM00028">
    <property type="entry name" value="TPR"/>
    <property type="match status" value="5"/>
</dbReference>
<accession>A0A061QN23</accession>
<dbReference type="EMBL" id="GBEZ01027461">
    <property type="protein sequence ID" value="JAC59855.1"/>
    <property type="molecule type" value="Transcribed_RNA"/>
</dbReference>
<dbReference type="GO" id="GO:0060271">
    <property type="term" value="P:cilium assembly"/>
    <property type="evidence" value="ECO:0007669"/>
    <property type="project" value="TreeGrafter"/>
</dbReference>
<evidence type="ECO:0000313" key="5">
    <source>
        <dbReference type="EMBL" id="JAC59855.1"/>
    </source>
</evidence>
<organism evidence="5">
    <name type="scientific">Tetraselmis sp. GSL018</name>
    <dbReference type="NCBI Taxonomy" id="582737"/>
    <lineage>
        <taxon>Eukaryota</taxon>
        <taxon>Viridiplantae</taxon>
        <taxon>Chlorophyta</taxon>
        <taxon>core chlorophytes</taxon>
        <taxon>Chlorodendrophyceae</taxon>
        <taxon>Chlorodendrales</taxon>
        <taxon>Chlorodendraceae</taxon>
        <taxon>Tetraselmis</taxon>
    </lineage>
</organism>
<sequence length="1074" mass="117864">MTSKKKISQEEMPESAWQGPNLIFVVATATAIFPEPSPPEEGVEPQQRPQVYARLRFFEGPAAGVQSDLAQAQDDGSYVFNLSHRVTLPQSKATLEELLNFPVTVEIGTPVSEGKKAQNVDVAKAKLDLLGFALAEHTVRDEALPLELLAAPEGVEALDSATVSVCARLLQEAQGDDAGEAVPATLLSEEQAQRGRVVTMQVATHGPMPDGLEASTALAGPELSFRFGLRIPSAPAKALAELDPDDEPPEPRSLLLKQGALVKKTEGEEEEQRSCIEFADSGRRFYLSPDVVAALGEALEDRTQLILEMARALPTTAGLYADNAVDMFHGIARIDLSPLADPGAESASASVRFKKSFGETQAAGRVRRSVLGPLGPAEPPPKAKQLAEGVDPPPPPGAQPRPCSWAAAGTELSVSLTLIRSLFPPWGEPPKPTHTLQELVPRRNLEKIEEPHEAADDFRAEVRKSAKFLAAEYHSMFADEPELHDGSESEEKVMAARQRRVVFELNRTGKYLEIKERLRAIIVRVVQERYHKSGDMGYDEMQGLYNDLYVHLIDEMHRELNHLIHGPYKKPEEAVPDDAELARLQALADEYEVVSDVKRATQCHQERLLASSKVDVWYRYGCFLCRSGMTGQAVEALREAVAIDPDNIDALLALSSALWEEGSTQDIQFLERADCIVQAILEKSKENGCAWALLSLIYADIAAGASSASEEEGDLDARQTNARNARFKAMQLCQGNQAQGVLGIGSNFFLQLAIVLLDLKLGQCAAKALAEAVRVPRWEQIRVDVALCNSRAAYLLNQGDLAIKHARDAIRYGSSEDIRPLILMADVHFEAGRYAEAAASYQKALSLSPQSCSLDLYLRLATSFSKQGKMQLALDIYTQACAARPCASTWLGAGICAYRMGDPRAADLALAEANILNPHNPVVWGYLALVHLAQDHMTEADTAIKFAFKEEITEKELMLEIGGAYMERGMYHAAENVLRNSIKFADSSDLRAMLGDAMFEQNEIEGAVSEYLMVVQVDGQYSASRTDENAVHCLNQLKRCFESLGKEEELKEVDAYITELLRVEKWMESATIFK</sequence>
<evidence type="ECO:0000256" key="3">
    <source>
        <dbReference type="PROSITE-ProRule" id="PRU00339"/>
    </source>
</evidence>
<dbReference type="Pfam" id="PF13424">
    <property type="entry name" value="TPR_12"/>
    <property type="match status" value="1"/>
</dbReference>
<proteinExistence type="predicted"/>
<keyword evidence="1" id="KW-0677">Repeat</keyword>
<dbReference type="SUPFAM" id="SSF48452">
    <property type="entry name" value="TPR-like"/>
    <property type="match status" value="4"/>
</dbReference>
<dbReference type="Pfam" id="PF13181">
    <property type="entry name" value="TPR_8"/>
    <property type="match status" value="1"/>
</dbReference>
<dbReference type="PROSITE" id="PS50005">
    <property type="entry name" value="TPR"/>
    <property type="match status" value="2"/>
</dbReference>
<dbReference type="PANTHER" id="PTHR44314">
    <property type="entry name" value="CILIA- AND FLAGELLA-ASSOCIATED PROTEIN 70"/>
    <property type="match status" value="1"/>
</dbReference>
<dbReference type="InterPro" id="IPR011990">
    <property type="entry name" value="TPR-like_helical_dom_sf"/>
</dbReference>
<evidence type="ECO:0000256" key="1">
    <source>
        <dbReference type="ARBA" id="ARBA00022737"/>
    </source>
</evidence>
<name>A0A061QN23_9CHLO</name>
<dbReference type="Gene3D" id="1.25.40.10">
    <property type="entry name" value="Tetratricopeptide repeat domain"/>
    <property type="match status" value="3"/>
</dbReference>
<reference evidence="5" key="1">
    <citation type="submission" date="2014-05" db="EMBL/GenBank/DDBJ databases">
        <title>The transcriptome of the halophilic microalga Tetraselmis sp. GSL018 isolated from the Great Salt Lake, Utah.</title>
        <authorList>
            <person name="Jinkerson R.E."/>
            <person name="D'Adamo S."/>
            <person name="Posewitz M.C."/>
        </authorList>
    </citation>
    <scope>NUCLEOTIDE SEQUENCE</scope>
    <source>
        <strain evidence="5">GSL018</strain>
    </source>
</reference>
<gene>
    <name evidence="5" type="ORF">TSPGSL018_30454</name>
</gene>
<dbReference type="InterPro" id="IPR019734">
    <property type="entry name" value="TPR_rpt"/>
</dbReference>
<protein>
    <submittedName>
        <fullName evidence="5">Tetratricopeptide repeat protein 18-like</fullName>
    </submittedName>
</protein>
<evidence type="ECO:0000256" key="4">
    <source>
        <dbReference type="SAM" id="MobiDB-lite"/>
    </source>
</evidence>
<feature type="region of interest" description="Disordered" evidence="4">
    <location>
        <begin position="365"/>
        <end position="404"/>
    </location>
</feature>
<feature type="repeat" description="TPR" evidence="3">
    <location>
        <begin position="818"/>
        <end position="851"/>
    </location>
</feature>
<dbReference type="GO" id="GO:0031514">
    <property type="term" value="C:motile cilium"/>
    <property type="evidence" value="ECO:0007669"/>
    <property type="project" value="TreeGrafter"/>
</dbReference>
<keyword evidence="2 3" id="KW-0802">TPR repeat</keyword>
<dbReference type="GO" id="GO:0070062">
    <property type="term" value="C:extracellular exosome"/>
    <property type="evidence" value="ECO:0007669"/>
    <property type="project" value="TreeGrafter"/>
</dbReference>
<feature type="repeat" description="TPR" evidence="3">
    <location>
        <begin position="614"/>
        <end position="647"/>
    </location>
</feature>